<dbReference type="OrthoDB" id="5835829at2759"/>
<dbReference type="FunFam" id="3.40.50.2000:FF:000060">
    <property type="entry name" value="Glycosyltransferase"/>
    <property type="match status" value="1"/>
</dbReference>
<dbReference type="GO" id="GO:0035251">
    <property type="term" value="F:UDP-glucosyltransferase activity"/>
    <property type="evidence" value="ECO:0007669"/>
    <property type="project" value="TreeGrafter"/>
</dbReference>
<evidence type="ECO:0000313" key="6">
    <source>
        <dbReference type="EMBL" id="MQL95414.1"/>
    </source>
</evidence>
<dbReference type="InterPro" id="IPR035595">
    <property type="entry name" value="UDP_glycos_trans_CS"/>
</dbReference>
<comment type="similarity">
    <text evidence="1 3">Belongs to the UDP-glycosyltransferase family.</text>
</comment>
<dbReference type="PANTHER" id="PTHR48047:SF131">
    <property type="entry name" value="GLYCOSYLTRANSFERASE"/>
    <property type="match status" value="1"/>
</dbReference>
<dbReference type="EC" id="2.4.1.-" evidence="4"/>
<organism evidence="6 7">
    <name type="scientific">Colocasia esculenta</name>
    <name type="common">Wild taro</name>
    <name type="synonym">Arum esculentum</name>
    <dbReference type="NCBI Taxonomy" id="4460"/>
    <lineage>
        <taxon>Eukaryota</taxon>
        <taxon>Viridiplantae</taxon>
        <taxon>Streptophyta</taxon>
        <taxon>Embryophyta</taxon>
        <taxon>Tracheophyta</taxon>
        <taxon>Spermatophyta</taxon>
        <taxon>Magnoliopsida</taxon>
        <taxon>Liliopsida</taxon>
        <taxon>Araceae</taxon>
        <taxon>Aroideae</taxon>
        <taxon>Colocasieae</taxon>
        <taxon>Colocasia</taxon>
    </lineage>
</organism>
<keyword evidence="7" id="KW-1185">Reference proteome</keyword>
<dbReference type="SUPFAM" id="SSF53756">
    <property type="entry name" value="UDP-Glycosyltransferase/glycogen phosphorylase"/>
    <property type="match status" value="1"/>
</dbReference>
<dbReference type="EMBL" id="NMUH01001790">
    <property type="protein sequence ID" value="MQL95414.1"/>
    <property type="molecule type" value="Genomic_DNA"/>
</dbReference>
<dbReference type="PROSITE" id="PS00375">
    <property type="entry name" value="UDPGT"/>
    <property type="match status" value="1"/>
</dbReference>
<dbReference type="InterPro" id="IPR002213">
    <property type="entry name" value="UDP_glucos_trans"/>
</dbReference>
<dbReference type="AlphaFoldDB" id="A0A843VQQ8"/>
<feature type="region of interest" description="Disordered" evidence="5">
    <location>
        <begin position="58"/>
        <end position="88"/>
    </location>
</feature>
<dbReference type="Proteomes" id="UP000652761">
    <property type="component" value="Unassembled WGS sequence"/>
</dbReference>
<protein>
    <recommendedName>
        <fullName evidence="4">Glycosyltransferase</fullName>
        <ecNumber evidence="4">2.4.1.-</ecNumber>
    </recommendedName>
</protein>
<evidence type="ECO:0000256" key="4">
    <source>
        <dbReference type="RuleBase" id="RU362057"/>
    </source>
</evidence>
<dbReference type="Pfam" id="PF00201">
    <property type="entry name" value="UDPGT"/>
    <property type="match status" value="1"/>
</dbReference>
<name>A0A843VQQ8_COLES</name>
<accession>A0A843VQQ8</accession>
<keyword evidence="3" id="KW-0328">Glycosyltransferase</keyword>
<comment type="caution">
    <text evidence="6">The sequence shown here is derived from an EMBL/GenBank/DDBJ whole genome shotgun (WGS) entry which is preliminary data.</text>
</comment>
<evidence type="ECO:0000256" key="2">
    <source>
        <dbReference type="ARBA" id="ARBA00022679"/>
    </source>
</evidence>
<evidence type="ECO:0000256" key="3">
    <source>
        <dbReference type="RuleBase" id="RU003718"/>
    </source>
</evidence>
<dbReference type="CDD" id="cd03784">
    <property type="entry name" value="GT1_Gtf-like"/>
    <property type="match status" value="1"/>
</dbReference>
<proteinExistence type="inferred from homology"/>
<evidence type="ECO:0000256" key="5">
    <source>
        <dbReference type="SAM" id="MobiDB-lite"/>
    </source>
</evidence>
<evidence type="ECO:0000256" key="1">
    <source>
        <dbReference type="ARBA" id="ARBA00009995"/>
    </source>
</evidence>
<sequence length="455" mass="49219">MSPAGEILVVSFHSMGHTFPATELSLRLASRGLRVTLFLPTRPRFPLHPNVNVVLLSHPPPPPPAVDPNSSSTSPFPSPPPHLHEDPSVEDYLSKRFGESGSASSASASSSSPPPMLCAVLDSMMSQHIETCRRYGIPVVSFFTSSSCAAALEHAASKLSVEDLAPTGSFAVPGLPEDMPVDASYFLPGPPPPHERPFLDYLAKEAGKPVWGVGPLLPHRFWSTPDETTSDDATRPGLQQQETTVAEGEVRAWLDSQLPASVLYISFGTLVGPFPEELAELAAALEESDRPFIWVLQAGALQSTGYFPEDLERNARKTRRGLVIRGWAPQLAILSHPSTAAFLSHCGWNSTVEALGRGVPVLAWPIKGDQLSNAKLVTERLRVGYPVRTAVAGLVGRVKKEDVARGIERLMADKGIRDRAQTVRSIFTFGFPESSSASIDAFVDFVMQRFKEVSS</sequence>
<dbReference type="Gene3D" id="3.40.50.2000">
    <property type="entry name" value="Glycogen Phosphorylase B"/>
    <property type="match status" value="2"/>
</dbReference>
<evidence type="ECO:0000313" key="7">
    <source>
        <dbReference type="Proteomes" id="UP000652761"/>
    </source>
</evidence>
<dbReference type="PANTHER" id="PTHR48047">
    <property type="entry name" value="GLYCOSYLTRANSFERASE"/>
    <property type="match status" value="1"/>
</dbReference>
<reference evidence="6" key="1">
    <citation type="submission" date="2017-07" db="EMBL/GenBank/DDBJ databases">
        <title>Taro Niue Genome Assembly and Annotation.</title>
        <authorList>
            <person name="Atibalentja N."/>
            <person name="Keating K."/>
            <person name="Fields C.J."/>
        </authorList>
    </citation>
    <scope>NUCLEOTIDE SEQUENCE</scope>
    <source>
        <strain evidence="6">Niue_2</strain>
        <tissue evidence="6">Leaf</tissue>
    </source>
</reference>
<gene>
    <name evidence="6" type="ORF">Taro_028081</name>
</gene>
<keyword evidence="2 3" id="KW-0808">Transferase</keyword>